<dbReference type="Proteomes" id="UP000178127">
    <property type="component" value="Unassembled WGS sequence"/>
</dbReference>
<accession>A0A1F4V7Z7</accession>
<reference evidence="2 3" key="1">
    <citation type="journal article" date="2016" name="Nat. Commun.">
        <title>Thousands of microbial genomes shed light on interconnected biogeochemical processes in an aquifer system.</title>
        <authorList>
            <person name="Anantharaman K."/>
            <person name="Brown C.T."/>
            <person name="Hug L.A."/>
            <person name="Sharon I."/>
            <person name="Castelle C.J."/>
            <person name="Probst A.J."/>
            <person name="Thomas B.C."/>
            <person name="Singh A."/>
            <person name="Wilkins M.J."/>
            <person name="Karaoz U."/>
            <person name="Brodie E.L."/>
            <person name="Williams K.H."/>
            <person name="Hubbard S.S."/>
            <person name="Banfield J.F."/>
        </authorList>
    </citation>
    <scope>NUCLEOTIDE SEQUENCE [LARGE SCALE GENOMIC DNA]</scope>
</reference>
<dbReference type="AlphaFoldDB" id="A0A1F4V7Z7"/>
<comment type="caution">
    <text evidence="2">The sequence shown here is derived from an EMBL/GenBank/DDBJ whole genome shotgun (WGS) entry which is preliminary data.</text>
</comment>
<dbReference type="STRING" id="1802620.A3D91_02830"/>
<sequence>MIKPVYFKLLLVVAVFIFILSAGASTVNYKLSKLDTIINNSIANSNKSEIKPSIDNQIPSNPTSQESSYRKLALQSPKYTDGYEKELTDMGKIILNFLKNKEMDKIAKYVHDDLGLTIKPYYSTSQEQGRILNSEQVNNFFNDSSEYLWGLADGSGLPMVMTNKEYFENKLYNYDFLNADYFSYNRDISAGNNYSLDIVVSDIYDREQNRFIEYYFGGFEEQYEGMDWQALALVFVKLQDKWYLAGILHNEWTI</sequence>
<evidence type="ECO:0000313" key="3">
    <source>
        <dbReference type="Proteomes" id="UP000178127"/>
    </source>
</evidence>
<feature type="compositionally biased region" description="Polar residues" evidence="1">
    <location>
        <begin position="54"/>
        <end position="67"/>
    </location>
</feature>
<proteinExistence type="predicted"/>
<name>A0A1F4V7Z7_UNCKA</name>
<organism evidence="2 3">
    <name type="scientific">candidate division WWE3 bacterium RIFCSPHIGHO2_02_FULL_38_14</name>
    <dbReference type="NCBI Taxonomy" id="1802620"/>
    <lineage>
        <taxon>Bacteria</taxon>
        <taxon>Katanobacteria</taxon>
    </lineage>
</organism>
<gene>
    <name evidence="2" type="ORF">A3D91_02830</name>
</gene>
<evidence type="ECO:0000256" key="1">
    <source>
        <dbReference type="SAM" id="MobiDB-lite"/>
    </source>
</evidence>
<protein>
    <submittedName>
        <fullName evidence="2">Uncharacterized protein</fullName>
    </submittedName>
</protein>
<evidence type="ECO:0000313" key="2">
    <source>
        <dbReference type="EMBL" id="OGC53319.1"/>
    </source>
</evidence>
<dbReference type="EMBL" id="MEVD01000015">
    <property type="protein sequence ID" value="OGC53319.1"/>
    <property type="molecule type" value="Genomic_DNA"/>
</dbReference>
<feature type="region of interest" description="Disordered" evidence="1">
    <location>
        <begin position="49"/>
        <end position="70"/>
    </location>
</feature>